<protein>
    <recommendedName>
        <fullName evidence="4">YfdX protein</fullName>
    </recommendedName>
</protein>
<feature type="signal peptide" evidence="1">
    <location>
        <begin position="1"/>
        <end position="21"/>
    </location>
</feature>
<dbReference type="EMBL" id="VFPT01000001">
    <property type="protein sequence ID" value="TQM92421.1"/>
    <property type="molecule type" value="Genomic_DNA"/>
</dbReference>
<keyword evidence="1" id="KW-0732">Signal</keyword>
<dbReference type="OrthoDB" id="7826914at2"/>
<name>A0A543KBF5_9RHOB</name>
<organism evidence="2 3">
    <name type="scientific">Roseinatronobacter monicus</name>
    <dbReference type="NCBI Taxonomy" id="393481"/>
    <lineage>
        <taxon>Bacteria</taxon>
        <taxon>Pseudomonadati</taxon>
        <taxon>Pseudomonadota</taxon>
        <taxon>Alphaproteobacteria</taxon>
        <taxon>Rhodobacterales</taxon>
        <taxon>Paracoccaceae</taxon>
        <taxon>Roseinatronobacter</taxon>
    </lineage>
</organism>
<dbReference type="AlphaFoldDB" id="A0A543KBF5"/>
<sequence length="391" mass="44415">MRFISITIFVISFVFSSVANAQDNNSSFDSSPVIDETIKNLESIRKLLEEVQTLDDNPGRFRRSSDDAQNDLNDKLDSLINLIVGESYAKARKNLLQSDGKISEIEQRIDNLRVQRLTAPSSEESKTRVDDVLRREFARGSREAIDLEISRLLEEMELLRVARADLEREFQELLISNYGIILTDDQVKSVLYQINGSSIVEAAVALSVLQHIENRLGEIRATVSNQDSLRRYYGVAAIMRLITVRLHERHLNDYQDVWIPALNSFESENDALINETRSLISQTRFAGPLELLQANLNIQLRVSEVANEYRALLRSRENFVAERLVASIADAEVAINTLRTLNQALIIFEQFSWNQSEFQALINIESNELIPLDEAELIDDFLSISRALAGT</sequence>
<dbReference type="Proteomes" id="UP000320582">
    <property type="component" value="Unassembled WGS sequence"/>
</dbReference>
<proteinExistence type="predicted"/>
<feature type="chain" id="PRO_5021762483" description="YfdX protein" evidence="1">
    <location>
        <begin position="22"/>
        <end position="391"/>
    </location>
</feature>
<evidence type="ECO:0008006" key="4">
    <source>
        <dbReference type="Google" id="ProtNLM"/>
    </source>
</evidence>
<dbReference type="RefSeq" id="WP_142080133.1">
    <property type="nucleotide sequence ID" value="NZ_VFPT01000001.1"/>
</dbReference>
<comment type="caution">
    <text evidence="2">The sequence shown here is derived from an EMBL/GenBank/DDBJ whole genome shotgun (WGS) entry which is preliminary data.</text>
</comment>
<accession>A0A543KBF5</accession>
<gene>
    <name evidence="2" type="ORF">BD293_1027</name>
</gene>
<keyword evidence="3" id="KW-1185">Reference proteome</keyword>
<evidence type="ECO:0000313" key="3">
    <source>
        <dbReference type="Proteomes" id="UP000320582"/>
    </source>
</evidence>
<evidence type="ECO:0000313" key="2">
    <source>
        <dbReference type="EMBL" id="TQM92421.1"/>
    </source>
</evidence>
<evidence type="ECO:0000256" key="1">
    <source>
        <dbReference type="SAM" id="SignalP"/>
    </source>
</evidence>
<reference evidence="2 3" key="1">
    <citation type="submission" date="2019-06" db="EMBL/GenBank/DDBJ databases">
        <title>Genomic Encyclopedia of Archaeal and Bacterial Type Strains, Phase II (KMG-II): from individual species to whole genera.</title>
        <authorList>
            <person name="Goeker M."/>
        </authorList>
    </citation>
    <scope>NUCLEOTIDE SEQUENCE [LARGE SCALE GENOMIC DNA]</scope>
    <source>
        <strain evidence="2 3">DSM 18423</strain>
    </source>
</reference>